<proteinExistence type="predicted"/>
<reference evidence="2" key="1">
    <citation type="journal article" date="2007" name="Plant Cell">
        <title>Dothideomycete-plant interactions illuminated by genome sequencing and EST analysis of the wheat pathogen Stagonospora nodorum.</title>
        <authorList>
            <person name="Hane J.K."/>
            <person name="Lowe R.G."/>
            <person name="Solomon P.S."/>
            <person name="Tan K.C."/>
            <person name="Schoch C.L."/>
            <person name="Spatafora J.W."/>
            <person name="Crous P.W."/>
            <person name="Kodira C."/>
            <person name="Birren B.W."/>
            <person name="Galagan J.E."/>
            <person name="Torriani S.F."/>
            <person name="McDonald B.A."/>
            <person name="Oliver R.P."/>
        </authorList>
    </citation>
    <scope>NUCLEOTIDE SEQUENCE [LARGE SCALE GENOMIC DNA]</scope>
    <source>
        <strain evidence="2">SN15 / ATCC MYA-4574 / FGSC 10173</strain>
    </source>
</reference>
<dbReference type="KEGG" id="pno:SNOG_05382"/>
<dbReference type="Proteomes" id="UP000001055">
    <property type="component" value="Unassembled WGS sequence"/>
</dbReference>
<dbReference type="EMBL" id="CH445331">
    <property type="protein sequence ID" value="EAT87773.2"/>
    <property type="molecule type" value="Genomic_DNA"/>
</dbReference>
<dbReference type="InParanoid" id="Q0US82"/>
<dbReference type="GeneID" id="5972662"/>
<dbReference type="VEuPathDB" id="FungiDB:JI435_053820"/>
<organism evidence="1 2">
    <name type="scientific">Phaeosphaeria nodorum (strain SN15 / ATCC MYA-4574 / FGSC 10173)</name>
    <name type="common">Glume blotch fungus</name>
    <name type="synonym">Parastagonospora nodorum</name>
    <dbReference type="NCBI Taxonomy" id="321614"/>
    <lineage>
        <taxon>Eukaryota</taxon>
        <taxon>Fungi</taxon>
        <taxon>Dikarya</taxon>
        <taxon>Ascomycota</taxon>
        <taxon>Pezizomycotina</taxon>
        <taxon>Dothideomycetes</taxon>
        <taxon>Pleosporomycetidae</taxon>
        <taxon>Pleosporales</taxon>
        <taxon>Pleosporineae</taxon>
        <taxon>Phaeosphaeriaceae</taxon>
        <taxon>Parastagonospora</taxon>
    </lineage>
</organism>
<evidence type="ECO:0000313" key="2">
    <source>
        <dbReference type="Proteomes" id="UP000001055"/>
    </source>
</evidence>
<accession>Q0US82</accession>
<name>Q0US82_PHANO</name>
<dbReference type="AlphaFoldDB" id="Q0US82"/>
<protein>
    <submittedName>
        <fullName evidence="1">Uncharacterized protein</fullName>
    </submittedName>
</protein>
<dbReference type="RefSeq" id="XP_001795787.1">
    <property type="nucleotide sequence ID" value="XM_001795735.1"/>
</dbReference>
<evidence type="ECO:0000313" key="1">
    <source>
        <dbReference type="EMBL" id="EAT87773.2"/>
    </source>
</evidence>
<sequence>MPINDSRHLLPMNSMVFKSSPNLRNELPSNPTLVNIRDAADTSVTALPMPATALEDQVVERKMGWWSRMVARIKGCFKKKEEGGEERTELNIGGPTDFQHTWTAGIGPLRTTGVGEEGEWEDVDEGKGLSGPSRWGDAATYFLFSVSGLFLGGTASASRTITKDPEAKARIEKAFKNYRIDVLKREIDQLQGKSKFEEFFSG</sequence>
<gene>
    <name evidence="1" type="ORF">SNOG_05382</name>
</gene>
<dbReference type="VEuPathDB" id="FungiDB:JI435_165920"/>